<proteinExistence type="predicted"/>
<dbReference type="InterPro" id="IPR051411">
    <property type="entry name" value="Polyketide_trans_af380"/>
</dbReference>
<keyword evidence="2" id="KW-1185">Reference proteome</keyword>
<dbReference type="PANTHER" id="PTHR47751:SF1">
    <property type="entry name" value="SUPERFAMILY HYDROLASE, PUTATIVE (AFU_ORTHOLOGUE AFUA_2G16580)-RELATED"/>
    <property type="match status" value="1"/>
</dbReference>
<dbReference type="Proteomes" id="UP000217758">
    <property type="component" value="Chromosome"/>
</dbReference>
<dbReference type="KEGG" id="strg:SRT_11970"/>
<name>A0A1L7LK15_9STRE</name>
<dbReference type="EMBL" id="AP014612">
    <property type="protein sequence ID" value="BAQ24458.1"/>
    <property type="molecule type" value="Genomic_DNA"/>
</dbReference>
<accession>A0A1L7LK15</accession>
<sequence length="79" mass="8703">MTETINFTKEWDKTFTLSDQVNHEKVTFTNHFGMTLVADLYKPKGVTGNLAALAVSGPFGAVKEQSSGLYAQEMAKRGF</sequence>
<protein>
    <submittedName>
        <fullName evidence="1">Membrane protein</fullName>
    </submittedName>
</protein>
<evidence type="ECO:0000313" key="1">
    <source>
        <dbReference type="EMBL" id="BAQ24458.1"/>
    </source>
</evidence>
<dbReference type="Gene3D" id="3.40.50.1820">
    <property type="entry name" value="alpha/beta hydrolase"/>
    <property type="match status" value="1"/>
</dbReference>
<organism evidence="1 2">
    <name type="scientific">Streptococcus troglodytae</name>
    <dbReference type="NCBI Taxonomy" id="1111760"/>
    <lineage>
        <taxon>Bacteria</taxon>
        <taxon>Bacillati</taxon>
        <taxon>Bacillota</taxon>
        <taxon>Bacilli</taxon>
        <taxon>Lactobacillales</taxon>
        <taxon>Streptococcaceae</taxon>
        <taxon>Streptococcus</taxon>
    </lineage>
</organism>
<gene>
    <name evidence="1" type="ORF">SRT_11970</name>
</gene>
<dbReference type="PANTHER" id="PTHR47751">
    <property type="entry name" value="SUPERFAMILY HYDROLASE, PUTATIVE (AFU_ORTHOLOGUE AFUA_2G16580)-RELATED"/>
    <property type="match status" value="1"/>
</dbReference>
<dbReference type="SUPFAM" id="SSF53474">
    <property type="entry name" value="alpha/beta-Hydrolases"/>
    <property type="match status" value="1"/>
</dbReference>
<reference evidence="1 2" key="1">
    <citation type="journal article" date="2016" name="Microbiol. Immunol.">
        <title>Complete genome sequence of Streptococcus troglodytae TKU31 isolated from the oral cavity of a chimpanzee (Pan troglodytes).</title>
        <authorList>
            <person name="Okamoto M."/>
            <person name="Naito M."/>
            <person name="Miyanohara M."/>
            <person name="Imai S."/>
            <person name="Nomura Y."/>
            <person name="Saito W."/>
            <person name="Momoi Y."/>
            <person name="Takada K."/>
            <person name="Miyabe-Nishiwaki T."/>
            <person name="Tomonaga M."/>
            <person name="Hanada N."/>
        </authorList>
    </citation>
    <scope>NUCLEOTIDE SEQUENCE [LARGE SCALE GENOMIC DNA]</scope>
    <source>
        <strain evidence="2">TKU 31</strain>
    </source>
</reference>
<dbReference type="AlphaFoldDB" id="A0A1L7LK15"/>
<evidence type="ECO:0000313" key="2">
    <source>
        <dbReference type="Proteomes" id="UP000217758"/>
    </source>
</evidence>
<dbReference type="InterPro" id="IPR029058">
    <property type="entry name" value="AB_hydrolase_fold"/>
</dbReference>